<comment type="subcellular location">
    <subcellularLocation>
        <location evidence="1 10">Cell outer membrane</location>
        <topology evidence="1 10">Multi-pass membrane protein</topology>
    </subcellularLocation>
</comment>
<proteinExistence type="inferred from homology"/>
<feature type="domain" description="TonB-dependent receptor-like beta-barrel" evidence="12">
    <location>
        <begin position="312"/>
        <end position="678"/>
    </location>
</feature>
<dbReference type="Proteomes" id="UP000584867">
    <property type="component" value="Unassembled WGS sequence"/>
</dbReference>
<dbReference type="EMBL" id="JACHIO010000004">
    <property type="protein sequence ID" value="MBB5062916.1"/>
    <property type="molecule type" value="Genomic_DNA"/>
</dbReference>
<protein>
    <submittedName>
        <fullName evidence="14">Outer membrane receptor protein involved in Fe transport</fullName>
    </submittedName>
</protein>
<dbReference type="InterPro" id="IPR039426">
    <property type="entry name" value="TonB-dep_rcpt-like"/>
</dbReference>
<accession>A0A7W7ZMY6</accession>
<organism evidence="14 15">
    <name type="scientific">Granulicella mallensis</name>
    <dbReference type="NCBI Taxonomy" id="940614"/>
    <lineage>
        <taxon>Bacteria</taxon>
        <taxon>Pseudomonadati</taxon>
        <taxon>Acidobacteriota</taxon>
        <taxon>Terriglobia</taxon>
        <taxon>Terriglobales</taxon>
        <taxon>Acidobacteriaceae</taxon>
        <taxon>Granulicella</taxon>
    </lineage>
</organism>
<dbReference type="SUPFAM" id="SSF56935">
    <property type="entry name" value="Porins"/>
    <property type="match status" value="1"/>
</dbReference>
<dbReference type="GO" id="GO:0015344">
    <property type="term" value="F:siderophore uptake transmembrane transporter activity"/>
    <property type="evidence" value="ECO:0007669"/>
    <property type="project" value="TreeGrafter"/>
</dbReference>
<dbReference type="Pfam" id="PF07715">
    <property type="entry name" value="Plug"/>
    <property type="match status" value="1"/>
</dbReference>
<dbReference type="InterPro" id="IPR012910">
    <property type="entry name" value="Plug_dom"/>
</dbReference>
<name>A0A7W7ZMY6_9BACT</name>
<evidence type="ECO:0000256" key="6">
    <source>
        <dbReference type="ARBA" id="ARBA00023077"/>
    </source>
</evidence>
<dbReference type="PANTHER" id="PTHR30069">
    <property type="entry name" value="TONB-DEPENDENT OUTER MEMBRANE RECEPTOR"/>
    <property type="match status" value="1"/>
</dbReference>
<dbReference type="PANTHER" id="PTHR30069:SF29">
    <property type="entry name" value="HEMOGLOBIN AND HEMOGLOBIN-HAPTOGLOBIN-BINDING PROTEIN 1-RELATED"/>
    <property type="match status" value="1"/>
</dbReference>
<dbReference type="GO" id="GO:0044718">
    <property type="term" value="P:siderophore transmembrane transport"/>
    <property type="evidence" value="ECO:0007669"/>
    <property type="project" value="TreeGrafter"/>
</dbReference>
<evidence type="ECO:0000256" key="10">
    <source>
        <dbReference type="PROSITE-ProRule" id="PRU01360"/>
    </source>
</evidence>
<sequence>MDEIVREVSFVKGTGSSVPLTKRPPRTFFLAAAFVVAALHAGAQQSTTPQTIPPVTQSITVTADRGLEDINDSATSTALLSQQQLEQAPGLALDDSLHSVAGFQLFRRTSSWTANPTSQGLSLRGLGSTGASRTLVISDQTPLTDPFGGWVHWNEIPTLAIQQVQLLRGGSADLYGSSAIGGVIDVVPVEPPPGHVFNFSADASGATENTGVGDALLTSATHFLDTLAAFSMVDNGGYITTAPALRGSVDIPTNVISESGRLELRTPAELHGVSAFLRGNVMNEARINGTPQQTNAARLWRYVGGADSDSTLGHGVLRLYGSREGYRQGFSSVAADRNSEKLTKLQRVPTDEFGFALQGSRALPRAVTAALGLDLRDIRGTDDETGVVNSLPTTTTSTSARQRETGGYVDAVWQPRNWSLSGSVRVDSFRTFDAQQRVSNSPVTTPLPEIDELVASPRLGLVRQLPHGIALTATAFRAFRGPTLNELYRTSQVGQQTTLANSSLLAERATGFEFGGNLTLGHLGTLRSTYFWTEVNRPISAVQLSQTATTQTLQRQNLGQIRSRGLMLEAQSEHWHGFDATFGYQLAVATVTAFNSNSPEQNNLTGKWIPEVPRESVTATANYAAPHVANFHLIASYTGQEFDDAENQFLLHPEARFDLSADRSLSHGLSIFAGAQNLLNRSIDAGRTPILTLAAPRLVQAGLRYNFSR</sequence>
<keyword evidence="9 10" id="KW-0998">Cell outer membrane</keyword>
<dbReference type="Gene3D" id="2.40.170.20">
    <property type="entry name" value="TonB-dependent receptor, beta-barrel domain"/>
    <property type="match status" value="1"/>
</dbReference>
<dbReference type="Gene3D" id="2.170.130.10">
    <property type="entry name" value="TonB-dependent receptor, plug domain"/>
    <property type="match status" value="1"/>
</dbReference>
<keyword evidence="8 14" id="KW-0675">Receptor</keyword>
<evidence type="ECO:0000259" key="13">
    <source>
        <dbReference type="Pfam" id="PF07715"/>
    </source>
</evidence>
<evidence type="ECO:0000256" key="5">
    <source>
        <dbReference type="ARBA" id="ARBA00022729"/>
    </source>
</evidence>
<dbReference type="RefSeq" id="WP_184253699.1">
    <property type="nucleotide sequence ID" value="NZ_JACHIO010000004.1"/>
</dbReference>
<evidence type="ECO:0000256" key="2">
    <source>
        <dbReference type="ARBA" id="ARBA00022448"/>
    </source>
</evidence>
<keyword evidence="4 10" id="KW-0812">Transmembrane</keyword>
<dbReference type="GO" id="GO:0009279">
    <property type="term" value="C:cell outer membrane"/>
    <property type="evidence" value="ECO:0007669"/>
    <property type="project" value="UniProtKB-SubCell"/>
</dbReference>
<evidence type="ECO:0000256" key="3">
    <source>
        <dbReference type="ARBA" id="ARBA00022452"/>
    </source>
</evidence>
<evidence type="ECO:0000313" key="14">
    <source>
        <dbReference type="EMBL" id="MBB5062916.1"/>
    </source>
</evidence>
<evidence type="ECO:0000256" key="7">
    <source>
        <dbReference type="ARBA" id="ARBA00023136"/>
    </source>
</evidence>
<evidence type="ECO:0000259" key="12">
    <source>
        <dbReference type="Pfam" id="PF00593"/>
    </source>
</evidence>
<evidence type="ECO:0000256" key="1">
    <source>
        <dbReference type="ARBA" id="ARBA00004571"/>
    </source>
</evidence>
<evidence type="ECO:0000256" key="4">
    <source>
        <dbReference type="ARBA" id="ARBA00022692"/>
    </source>
</evidence>
<dbReference type="PROSITE" id="PS52016">
    <property type="entry name" value="TONB_DEPENDENT_REC_3"/>
    <property type="match status" value="1"/>
</dbReference>
<keyword evidence="6 11" id="KW-0798">TonB box</keyword>
<feature type="domain" description="TonB-dependent receptor plug" evidence="13">
    <location>
        <begin position="70"/>
        <end position="183"/>
    </location>
</feature>
<dbReference type="InterPro" id="IPR036942">
    <property type="entry name" value="Beta-barrel_TonB_sf"/>
</dbReference>
<keyword evidence="7 10" id="KW-0472">Membrane</keyword>
<keyword evidence="3 10" id="KW-1134">Transmembrane beta strand</keyword>
<evidence type="ECO:0000256" key="11">
    <source>
        <dbReference type="RuleBase" id="RU003357"/>
    </source>
</evidence>
<dbReference type="Pfam" id="PF00593">
    <property type="entry name" value="TonB_dep_Rec_b-barrel"/>
    <property type="match status" value="1"/>
</dbReference>
<evidence type="ECO:0000256" key="9">
    <source>
        <dbReference type="ARBA" id="ARBA00023237"/>
    </source>
</evidence>
<evidence type="ECO:0000256" key="8">
    <source>
        <dbReference type="ARBA" id="ARBA00023170"/>
    </source>
</evidence>
<comment type="similarity">
    <text evidence="10 11">Belongs to the TonB-dependent receptor family.</text>
</comment>
<dbReference type="InterPro" id="IPR037066">
    <property type="entry name" value="Plug_dom_sf"/>
</dbReference>
<gene>
    <name evidence="14" type="ORF">HDF15_001253</name>
</gene>
<keyword evidence="2 10" id="KW-0813">Transport</keyword>
<keyword evidence="5" id="KW-0732">Signal</keyword>
<reference evidence="14 15" key="1">
    <citation type="submission" date="2020-08" db="EMBL/GenBank/DDBJ databases">
        <title>Genomic Encyclopedia of Type Strains, Phase IV (KMG-V): Genome sequencing to study the core and pangenomes of soil and plant-associated prokaryotes.</title>
        <authorList>
            <person name="Whitman W."/>
        </authorList>
    </citation>
    <scope>NUCLEOTIDE SEQUENCE [LARGE SCALE GENOMIC DNA]</scope>
    <source>
        <strain evidence="14 15">X5P3</strain>
    </source>
</reference>
<comment type="caution">
    <text evidence="14">The sequence shown here is derived from an EMBL/GenBank/DDBJ whole genome shotgun (WGS) entry which is preliminary data.</text>
</comment>
<evidence type="ECO:0000313" key="15">
    <source>
        <dbReference type="Proteomes" id="UP000584867"/>
    </source>
</evidence>
<dbReference type="InterPro" id="IPR000531">
    <property type="entry name" value="Beta-barrel_TonB"/>
</dbReference>
<dbReference type="AlphaFoldDB" id="A0A7W7ZMY6"/>